<dbReference type="AlphaFoldDB" id="A0A383RJS2"/>
<dbReference type="Proteomes" id="UP000304148">
    <property type="component" value="Chromosome"/>
</dbReference>
<evidence type="ECO:0000313" key="2">
    <source>
        <dbReference type="EMBL" id="SYX87103.1"/>
    </source>
</evidence>
<feature type="domain" description="Aminoglycoside phosphotransferase" evidence="1">
    <location>
        <begin position="52"/>
        <end position="236"/>
    </location>
</feature>
<dbReference type="Pfam" id="PF01636">
    <property type="entry name" value="APH"/>
    <property type="match status" value="1"/>
</dbReference>
<dbReference type="RefSeq" id="WP_138188809.1">
    <property type="nucleotide sequence ID" value="NZ_LS992241.1"/>
</dbReference>
<dbReference type="EMBL" id="LS992241">
    <property type="protein sequence ID" value="SYX87103.1"/>
    <property type="molecule type" value="Genomic_DNA"/>
</dbReference>
<proteinExistence type="predicted"/>
<name>A0A383RJS2_PAEAL</name>
<protein>
    <recommendedName>
        <fullName evidence="1">Aminoglycoside phosphotransferase domain-containing protein</fullName>
    </recommendedName>
</protein>
<dbReference type="InterPro" id="IPR002575">
    <property type="entry name" value="Aminoglycoside_PTrfase"/>
</dbReference>
<reference evidence="3" key="1">
    <citation type="submission" date="2018-08" db="EMBL/GenBank/DDBJ databases">
        <authorList>
            <person name="Chevrot R."/>
        </authorList>
    </citation>
    <scope>NUCLEOTIDE SEQUENCE [LARGE SCALE GENOMIC DNA]</scope>
</reference>
<evidence type="ECO:0000259" key="1">
    <source>
        <dbReference type="Pfam" id="PF01636"/>
    </source>
</evidence>
<accession>A0A383RJS2</accession>
<dbReference type="InterPro" id="IPR011009">
    <property type="entry name" value="Kinase-like_dom_sf"/>
</dbReference>
<dbReference type="Gene3D" id="3.90.1200.10">
    <property type="match status" value="1"/>
</dbReference>
<sequence length="308" mass="35073">MISERLSAYTNRIPLLAEVTEWALLRKWALSEVYRITLRTGETRILKWGGKEMAQEAANYRRLVEPLHISAPRIFEYYESERSAVMIMEDAGQYNLEQRPSPALFLEAARALARIRDTAATNIEQNIPSSLIHQCTETAADFLALAKDLLHSPRLAGHPALGKLQDILPQQLERLYRTQPLTLVHHDYHAKNLLIQGTQIMPIDWSISYLSPHLGDLHCLIDEAREYSHVPREEMLSAFHSAMELNCSMDQLEWQVNVGGVCWLVKTLKWLVYGGTDTIPGSDAWIPDLMDELELLVNRIEQPPGSLV</sequence>
<evidence type="ECO:0000313" key="3">
    <source>
        <dbReference type="Proteomes" id="UP000304148"/>
    </source>
</evidence>
<dbReference type="SUPFAM" id="SSF56112">
    <property type="entry name" value="Protein kinase-like (PK-like)"/>
    <property type="match status" value="1"/>
</dbReference>
<organism evidence="2 3">
    <name type="scientific">Paenibacillus alvei</name>
    <name type="common">Bacillus alvei</name>
    <dbReference type="NCBI Taxonomy" id="44250"/>
    <lineage>
        <taxon>Bacteria</taxon>
        <taxon>Bacillati</taxon>
        <taxon>Bacillota</taxon>
        <taxon>Bacilli</taxon>
        <taxon>Bacillales</taxon>
        <taxon>Paenibacillaceae</taxon>
        <taxon>Paenibacillus</taxon>
    </lineage>
</organism>
<gene>
    <name evidence="2" type="ORF">PBLR_15532</name>
</gene>